<protein>
    <submittedName>
        <fullName evidence="2">Uncharacterized protein</fullName>
    </submittedName>
</protein>
<feature type="transmembrane region" description="Helical" evidence="1">
    <location>
        <begin position="23"/>
        <end position="48"/>
    </location>
</feature>
<dbReference type="EMBL" id="MT141704">
    <property type="protein sequence ID" value="QJA69420.1"/>
    <property type="molecule type" value="Genomic_DNA"/>
</dbReference>
<evidence type="ECO:0000313" key="2">
    <source>
        <dbReference type="EMBL" id="QJA69420.1"/>
    </source>
</evidence>
<evidence type="ECO:0000256" key="1">
    <source>
        <dbReference type="SAM" id="Phobius"/>
    </source>
</evidence>
<keyword evidence="1" id="KW-0472">Membrane</keyword>
<keyword evidence="1" id="KW-0812">Transmembrane</keyword>
<name>A0A6M3JI36_9ZZZZ</name>
<keyword evidence="1" id="KW-1133">Transmembrane helix</keyword>
<proteinExistence type="predicted"/>
<sequence length="53" mass="6123">MAQTNMVVVVAGKEVKDWLRDRFFDICVIAGVVMTVWQFMLAMGGWGFSRRRL</sequence>
<organism evidence="2">
    <name type="scientific">viral metagenome</name>
    <dbReference type="NCBI Taxonomy" id="1070528"/>
    <lineage>
        <taxon>unclassified sequences</taxon>
        <taxon>metagenomes</taxon>
        <taxon>organismal metagenomes</taxon>
    </lineage>
</organism>
<gene>
    <name evidence="2" type="ORF">MM415A04617_0008</name>
</gene>
<reference evidence="2" key="1">
    <citation type="submission" date="2020-03" db="EMBL/GenBank/DDBJ databases">
        <title>The deep terrestrial virosphere.</title>
        <authorList>
            <person name="Holmfeldt K."/>
            <person name="Nilsson E."/>
            <person name="Simone D."/>
            <person name="Lopez-Fernandez M."/>
            <person name="Wu X."/>
            <person name="de Brujin I."/>
            <person name="Lundin D."/>
            <person name="Andersson A."/>
            <person name="Bertilsson S."/>
            <person name="Dopson M."/>
        </authorList>
    </citation>
    <scope>NUCLEOTIDE SEQUENCE</scope>
    <source>
        <strain evidence="2">MM415A04617</strain>
    </source>
</reference>
<dbReference type="AlphaFoldDB" id="A0A6M3JI36"/>
<accession>A0A6M3JI36</accession>